<evidence type="ECO:0000256" key="1">
    <source>
        <dbReference type="SAM" id="MobiDB-lite"/>
    </source>
</evidence>
<name>A0A9Q3DYB7_9BASI</name>
<feature type="compositionally biased region" description="Polar residues" evidence="1">
    <location>
        <begin position="58"/>
        <end position="70"/>
    </location>
</feature>
<feature type="compositionally biased region" description="Basic and acidic residues" evidence="1">
    <location>
        <begin position="43"/>
        <end position="53"/>
    </location>
</feature>
<dbReference type="EMBL" id="AVOT02022240">
    <property type="protein sequence ID" value="MBW0511534.1"/>
    <property type="molecule type" value="Genomic_DNA"/>
</dbReference>
<feature type="compositionally biased region" description="Basic and acidic residues" evidence="1">
    <location>
        <begin position="1"/>
        <end position="21"/>
    </location>
</feature>
<organism evidence="2 3">
    <name type="scientific">Austropuccinia psidii MF-1</name>
    <dbReference type="NCBI Taxonomy" id="1389203"/>
    <lineage>
        <taxon>Eukaryota</taxon>
        <taxon>Fungi</taxon>
        <taxon>Dikarya</taxon>
        <taxon>Basidiomycota</taxon>
        <taxon>Pucciniomycotina</taxon>
        <taxon>Pucciniomycetes</taxon>
        <taxon>Pucciniales</taxon>
        <taxon>Sphaerophragmiaceae</taxon>
        <taxon>Austropuccinia</taxon>
    </lineage>
</organism>
<sequence length="99" mass="11074">MESIDGKEEHDTFNSRMEGKKPSTTQASSKNSPSSQKKKFQHKKEATSSEYGKRQGASYKTLQPRLQNPKHSAGFHGKCVLDVQKHDGNAEERGSQIKL</sequence>
<gene>
    <name evidence="2" type="ORF">O181_051249</name>
</gene>
<reference evidence="2" key="1">
    <citation type="submission" date="2021-03" db="EMBL/GenBank/DDBJ databases">
        <title>Draft genome sequence of rust myrtle Austropuccinia psidii MF-1, a brazilian biotype.</title>
        <authorList>
            <person name="Quecine M.C."/>
            <person name="Pachon D.M.R."/>
            <person name="Bonatelli M.L."/>
            <person name="Correr F.H."/>
            <person name="Franceschini L.M."/>
            <person name="Leite T.F."/>
            <person name="Margarido G.R.A."/>
            <person name="Almeida C.A."/>
            <person name="Ferrarezi J.A."/>
            <person name="Labate C.A."/>
        </authorList>
    </citation>
    <scope>NUCLEOTIDE SEQUENCE</scope>
    <source>
        <strain evidence="2">MF-1</strain>
    </source>
</reference>
<feature type="region of interest" description="Disordered" evidence="1">
    <location>
        <begin position="1"/>
        <end position="78"/>
    </location>
</feature>
<accession>A0A9Q3DYB7</accession>
<evidence type="ECO:0000313" key="3">
    <source>
        <dbReference type="Proteomes" id="UP000765509"/>
    </source>
</evidence>
<comment type="caution">
    <text evidence="2">The sequence shown here is derived from an EMBL/GenBank/DDBJ whole genome shotgun (WGS) entry which is preliminary data.</text>
</comment>
<keyword evidence="3" id="KW-1185">Reference proteome</keyword>
<dbReference type="Proteomes" id="UP000765509">
    <property type="component" value="Unassembled WGS sequence"/>
</dbReference>
<evidence type="ECO:0000313" key="2">
    <source>
        <dbReference type="EMBL" id="MBW0511534.1"/>
    </source>
</evidence>
<dbReference type="AlphaFoldDB" id="A0A9Q3DYB7"/>
<proteinExistence type="predicted"/>
<protein>
    <submittedName>
        <fullName evidence="2">Uncharacterized protein</fullName>
    </submittedName>
</protein>